<comment type="similarity">
    <text evidence="1 2">Belongs to the iron/ascorbate-dependent oxidoreductase family.</text>
</comment>
<dbReference type="GO" id="GO:0044283">
    <property type="term" value="P:small molecule biosynthetic process"/>
    <property type="evidence" value="ECO:0007669"/>
    <property type="project" value="UniProtKB-ARBA"/>
</dbReference>
<gene>
    <name evidence="4" type="ORF">QBC38DRAFT_172271</name>
</gene>
<evidence type="ECO:0000313" key="5">
    <source>
        <dbReference type="Proteomes" id="UP001301958"/>
    </source>
</evidence>
<dbReference type="InterPro" id="IPR050231">
    <property type="entry name" value="Iron_ascorbate_oxido_reductase"/>
</dbReference>
<evidence type="ECO:0000256" key="2">
    <source>
        <dbReference type="RuleBase" id="RU003682"/>
    </source>
</evidence>
<dbReference type="EMBL" id="MU865672">
    <property type="protein sequence ID" value="KAK4220664.1"/>
    <property type="molecule type" value="Genomic_DNA"/>
</dbReference>
<dbReference type="AlphaFoldDB" id="A0AAN6YKC3"/>
<dbReference type="Pfam" id="PF03171">
    <property type="entry name" value="2OG-FeII_Oxy"/>
    <property type="match status" value="1"/>
</dbReference>
<dbReference type="Proteomes" id="UP001301958">
    <property type="component" value="Unassembled WGS sequence"/>
</dbReference>
<keyword evidence="5" id="KW-1185">Reference proteome</keyword>
<evidence type="ECO:0000256" key="1">
    <source>
        <dbReference type="ARBA" id="ARBA00008056"/>
    </source>
</evidence>
<comment type="caution">
    <text evidence="4">The sequence shown here is derived from an EMBL/GenBank/DDBJ whole genome shotgun (WGS) entry which is preliminary data.</text>
</comment>
<sequence length="383" mass="42873">MRFHCLPGLVSTSSLRLFRDSGVVHTYSTPSSNNLRFSTMSTITTVDLSPFTTTSTDKDARIKSAHALVETCHSHGFVKIKGHGVSKQEIDEAFIWTKKLFDLPTSEKMKAPHPASNMPHRGYSGLGQEKVYSKDDVSTQSADTGKVGEQLRKISDFKESYEIGSEQDDQQQNIWLPDDVLLDFRSYMTSLYERLADVSNVILQAIGVGLDLDEKAYKSLMELQSKRHCQLRLLHYPPITKQKLETESFTRLPAHTDWGSFTLLFQDAHGGLELLDPKSGDFLQAVPEEGALVLNIGDMLQRFTNDYFISALHRVTVPSLKDLPEDSEIPARYSIPFFVGPAPSHLVATLPQFVSGGSPARYEPVKFGEYGALVSKYQYQQSE</sequence>
<feature type="domain" description="Fe2OG dioxygenase" evidence="3">
    <location>
        <begin position="227"/>
        <end position="341"/>
    </location>
</feature>
<accession>A0AAN6YKC3</accession>
<dbReference type="InterPro" id="IPR026992">
    <property type="entry name" value="DIOX_N"/>
</dbReference>
<keyword evidence="2" id="KW-0479">Metal-binding</keyword>
<evidence type="ECO:0000259" key="3">
    <source>
        <dbReference type="PROSITE" id="PS51471"/>
    </source>
</evidence>
<dbReference type="SUPFAM" id="SSF51197">
    <property type="entry name" value="Clavaminate synthase-like"/>
    <property type="match status" value="1"/>
</dbReference>
<dbReference type="PROSITE" id="PS51471">
    <property type="entry name" value="FE2OG_OXY"/>
    <property type="match status" value="1"/>
</dbReference>
<organism evidence="4 5">
    <name type="scientific">Podospora fimiseda</name>
    <dbReference type="NCBI Taxonomy" id="252190"/>
    <lineage>
        <taxon>Eukaryota</taxon>
        <taxon>Fungi</taxon>
        <taxon>Dikarya</taxon>
        <taxon>Ascomycota</taxon>
        <taxon>Pezizomycotina</taxon>
        <taxon>Sordariomycetes</taxon>
        <taxon>Sordariomycetidae</taxon>
        <taxon>Sordariales</taxon>
        <taxon>Podosporaceae</taxon>
        <taxon>Podospora</taxon>
    </lineage>
</organism>
<keyword evidence="2" id="KW-0560">Oxidoreductase</keyword>
<proteinExistence type="inferred from homology"/>
<dbReference type="InterPro" id="IPR005123">
    <property type="entry name" value="Oxoglu/Fe-dep_dioxygenase_dom"/>
</dbReference>
<dbReference type="Gene3D" id="2.60.120.330">
    <property type="entry name" value="B-lactam Antibiotic, Isopenicillin N Synthase, Chain"/>
    <property type="match status" value="1"/>
</dbReference>
<dbReference type="Pfam" id="PF14226">
    <property type="entry name" value="DIOX_N"/>
    <property type="match status" value="1"/>
</dbReference>
<name>A0AAN6YKC3_9PEZI</name>
<dbReference type="GO" id="GO:0016491">
    <property type="term" value="F:oxidoreductase activity"/>
    <property type="evidence" value="ECO:0007669"/>
    <property type="project" value="UniProtKB-KW"/>
</dbReference>
<keyword evidence="2" id="KW-0408">Iron</keyword>
<evidence type="ECO:0000313" key="4">
    <source>
        <dbReference type="EMBL" id="KAK4220664.1"/>
    </source>
</evidence>
<reference evidence="4" key="1">
    <citation type="journal article" date="2023" name="Mol. Phylogenet. Evol.">
        <title>Genome-scale phylogeny and comparative genomics of the fungal order Sordariales.</title>
        <authorList>
            <person name="Hensen N."/>
            <person name="Bonometti L."/>
            <person name="Westerberg I."/>
            <person name="Brannstrom I.O."/>
            <person name="Guillou S."/>
            <person name="Cros-Aarteil S."/>
            <person name="Calhoun S."/>
            <person name="Haridas S."/>
            <person name="Kuo A."/>
            <person name="Mondo S."/>
            <person name="Pangilinan J."/>
            <person name="Riley R."/>
            <person name="LaButti K."/>
            <person name="Andreopoulos B."/>
            <person name="Lipzen A."/>
            <person name="Chen C."/>
            <person name="Yan M."/>
            <person name="Daum C."/>
            <person name="Ng V."/>
            <person name="Clum A."/>
            <person name="Steindorff A."/>
            <person name="Ohm R.A."/>
            <person name="Martin F."/>
            <person name="Silar P."/>
            <person name="Natvig D.O."/>
            <person name="Lalanne C."/>
            <person name="Gautier V."/>
            <person name="Ament-Velasquez S.L."/>
            <person name="Kruys A."/>
            <person name="Hutchinson M.I."/>
            <person name="Powell A.J."/>
            <person name="Barry K."/>
            <person name="Miller A.N."/>
            <person name="Grigoriev I.V."/>
            <person name="Debuchy R."/>
            <person name="Gladieux P."/>
            <person name="Hiltunen Thoren M."/>
            <person name="Johannesson H."/>
        </authorList>
    </citation>
    <scope>NUCLEOTIDE SEQUENCE</scope>
    <source>
        <strain evidence="4">CBS 990.96</strain>
    </source>
</reference>
<protein>
    <recommendedName>
        <fullName evidence="3">Fe2OG dioxygenase domain-containing protein</fullName>
    </recommendedName>
</protein>
<dbReference type="GO" id="GO:0046872">
    <property type="term" value="F:metal ion binding"/>
    <property type="evidence" value="ECO:0007669"/>
    <property type="project" value="UniProtKB-KW"/>
</dbReference>
<dbReference type="InterPro" id="IPR044861">
    <property type="entry name" value="IPNS-like_FE2OG_OXY"/>
</dbReference>
<reference evidence="4" key="2">
    <citation type="submission" date="2023-05" db="EMBL/GenBank/DDBJ databases">
        <authorList>
            <consortium name="Lawrence Berkeley National Laboratory"/>
            <person name="Steindorff A."/>
            <person name="Hensen N."/>
            <person name="Bonometti L."/>
            <person name="Westerberg I."/>
            <person name="Brannstrom I.O."/>
            <person name="Guillou S."/>
            <person name="Cros-Aarteil S."/>
            <person name="Calhoun S."/>
            <person name="Haridas S."/>
            <person name="Kuo A."/>
            <person name="Mondo S."/>
            <person name="Pangilinan J."/>
            <person name="Riley R."/>
            <person name="Labutti K."/>
            <person name="Andreopoulos B."/>
            <person name="Lipzen A."/>
            <person name="Chen C."/>
            <person name="Yanf M."/>
            <person name="Daum C."/>
            <person name="Ng V."/>
            <person name="Clum A."/>
            <person name="Ohm R."/>
            <person name="Martin F."/>
            <person name="Silar P."/>
            <person name="Natvig D."/>
            <person name="Lalanne C."/>
            <person name="Gautier V."/>
            <person name="Ament-Velasquez S.L."/>
            <person name="Kruys A."/>
            <person name="Hutchinson M.I."/>
            <person name="Powell A.J."/>
            <person name="Barry K."/>
            <person name="Miller A.N."/>
            <person name="Grigoriev I.V."/>
            <person name="Debuchy R."/>
            <person name="Gladieux P."/>
            <person name="Thoren M.H."/>
            <person name="Johannesson H."/>
        </authorList>
    </citation>
    <scope>NUCLEOTIDE SEQUENCE</scope>
    <source>
        <strain evidence="4">CBS 990.96</strain>
    </source>
</reference>
<dbReference type="InterPro" id="IPR027443">
    <property type="entry name" value="IPNS-like_sf"/>
</dbReference>
<dbReference type="PANTHER" id="PTHR47990">
    <property type="entry name" value="2-OXOGLUTARATE (2OG) AND FE(II)-DEPENDENT OXYGENASE SUPERFAMILY PROTEIN-RELATED"/>
    <property type="match status" value="1"/>
</dbReference>